<evidence type="ECO:0000313" key="2">
    <source>
        <dbReference type="EMBL" id="QEM80199.1"/>
    </source>
</evidence>
<dbReference type="RefSeq" id="WP_149282537.1">
    <property type="nucleotide sequence ID" value="NZ_CP038437.2"/>
</dbReference>
<sequence length="407" mass="45363">MFDPGDGMIFIGDATTHGGRVISGQPNYTVNGLAAAVVGDMVACPKKGHGVCPIIEGHPTIIINGKQAAFHGCHTGCGAQLIASQASMHHLGGDETPTRARALTSAQQYSPQSATPASFTPEGRSTDQKGMWVPVEADFPALIYQTQRRMNDSSAPDMLYKDESKEQIEQYGFDQPFKQSVYHSYPQGYTIHGEDQFSLPVEEHFDRMRGLKSIFSWKGDTQNIFGELVDKFESNQGGHYKSSLLSRALRQDSTTKEFHSSLTSFIKDYLKNNAYILDETILSQSARHLSSSEHAVGLPKFNISNNMANNLINGTVVSVHDIWALEVYADSLERHTETGQIRGSLRYVAQDHFGLDRPDIDHPSFSSINKYELLEGFRSWYLLQHYVGYGYKPVFTDMEFTLDIVED</sequence>
<dbReference type="Pfam" id="PF11692">
    <property type="entry name" value="DUF3289"/>
    <property type="match status" value="1"/>
</dbReference>
<protein>
    <submittedName>
        <fullName evidence="2">PAAR domain-containing protein</fullName>
    </submittedName>
</protein>
<dbReference type="Gene3D" id="2.60.200.60">
    <property type="match status" value="1"/>
</dbReference>
<dbReference type="AlphaFoldDB" id="A0A5C1NER0"/>
<organism evidence="2 3">
    <name type="scientific">Halomonas binhaiensis</name>
    <dbReference type="NCBI Taxonomy" id="2562282"/>
    <lineage>
        <taxon>Bacteria</taxon>
        <taxon>Pseudomonadati</taxon>
        <taxon>Pseudomonadota</taxon>
        <taxon>Gammaproteobacteria</taxon>
        <taxon>Oceanospirillales</taxon>
        <taxon>Halomonadaceae</taxon>
        <taxon>Halomonas</taxon>
    </lineage>
</organism>
<evidence type="ECO:0000256" key="1">
    <source>
        <dbReference type="SAM" id="MobiDB-lite"/>
    </source>
</evidence>
<reference evidence="2" key="1">
    <citation type="submission" date="2021-02" db="EMBL/GenBank/DDBJ databases">
        <title>Strain Y2R2, a novel species of the genus Halomonas.</title>
        <authorList>
            <person name="Huang H."/>
        </authorList>
    </citation>
    <scope>NUCLEOTIDE SEQUENCE</scope>
    <source>
        <strain evidence="2">Y2R2</strain>
    </source>
</reference>
<dbReference type="Proteomes" id="UP000324285">
    <property type="component" value="Chromosome"/>
</dbReference>
<keyword evidence="3" id="KW-1185">Reference proteome</keyword>
<dbReference type="InterPro" id="IPR008727">
    <property type="entry name" value="PAAR_motif"/>
</dbReference>
<gene>
    <name evidence="2" type="ORF">E4T21_00485</name>
</gene>
<evidence type="ECO:0000313" key="3">
    <source>
        <dbReference type="Proteomes" id="UP000324285"/>
    </source>
</evidence>
<proteinExistence type="predicted"/>
<accession>A0A5C1NER0</accession>
<feature type="region of interest" description="Disordered" evidence="1">
    <location>
        <begin position="103"/>
        <end position="127"/>
    </location>
</feature>
<dbReference type="OrthoDB" id="9204728at2"/>
<dbReference type="Pfam" id="PF05488">
    <property type="entry name" value="PAAR_motif"/>
    <property type="match status" value="1"/>
</dbReference>
<dbReference type="KEGG" id="hbh:E4T21_00485"/>
<dbReference type="InterPro" id="IPR017483">
    <property type="entry name" value="CHP03034"/>
</dbReference>
<dbReference type="EMBL" id="CP038437">
    <property type="protein sequence ID" value="QEM80199.1"/>
    <property type="molecule type" value="Genomic_DNA"/>
</dbReference>
<dbReference type="CDD" id="cd14744">
    <property type="entry name" value="PAAR_CT_2"/>
    <property type="match status" value="1"/>
</dbReference>
<name>A0A5C1NER0_9GAMM</name>
<feature type="compositionally biased region" description="Polar residues" evidence="1">
    <location>
        <begin position="104"/>
        <end position="118"/>
    </location>
</feature>